<comment type="caution">
    <text evidence="2">The sequence shown here is derived from an EMBL/GenBank/DDBJ whole genome shotgun (WGS) entry which is preliminary data.</text>
</comment>
<reference evidence="2 3" key="1">
    <citation type="submission" date="2011-09" db="EMBL/GenBank/DDBJ databases">
        <authorList>
            <person name="Weinstock G."/>
            <person name="Sodergren E."/>
            <person name="Clifton S."/>
            <person name="Fulton L."/>
            <person name="Fulton B."/>
            <person name="Courtney L."/>
            <person name="Fronick C."/>
            <person name="Harrison M."/>
            <person name="Strong C."/>
            <person name="Farmer C."/>
            <person name="Delahaunty K."/>
            <person name="Markovic C."/>
            <person name="Hall O."/>
            <person name="Minx P."/>
            <person name="Tomlinson C."/>
            <person name="Mitreva M."/>
            <person name="Hou S."/>
            <person name="Chen J."/>
            <person name="Wollam A."/>
            <person name="Pepin K.H."/>
            <person name="Johnson M."/>
            <person name="Bhonagiri V."/>
            <person name="Zhang X."/>
            <person name="Suruliraj S."/>
            <person name="Warren W."/>
            <person name="Chinwalla A."/>
            <person name="Mardis E.R."/>
            <person name="Wilson R.K."/>
        </authorList>
    </citation>
    <scope>NUCLEOTIDE SEQUENCE [LARGE SCALE GENOMIC DNA]</scope>
    <source>
        <strain evidence="2 3">F0435</strain>
    </source>
</reference>
<dbReference type="InterPro" id="IPR039564">
    <property type="entry name" value="Peptidase_C39-like"/>
</dbReference>
<dbReference type="PANTHER" id="PTHR37806">
    <property type="entry name" value="LMO0724 PROTEIN"/>
    <property type="match status" value="1"/>
</dbReference>
<dbReference type="HOGENOM" id="CLU_067297_1_2_9"/>
<gene>
    <name evidence="2" type="ORF">HMPREF9104_00987</name>
</gene>
<dbReference type="Gene3D" id="3.90.70.10">
    <property type="entry name" value="Cysteine proteinases"/>
    <property type="match status" value="1"/>
</dbReference>
<protein>
    <recommendedName>
        <fullName evidence="1">Peptidase C39-like domain-containing protein</fullName>
    </recommendedName>
</protein>
<dbReference type="PANTHER" id="PTHR37806:SF1">
    <property type="entry name" value="PEPTIDASE C39-LIKE DOMAIN-CONTAINING PROTEIN"/>
    <property type="match status" value="1"/>
</dbReference>
<dbReference type="Proteomes" id="UP000005025">
    <property type="component" value="Unassembled WGS sequence"/>
</dbReference>
<name>H1LEG1_9LACO</name>
<dbReference type="PATRIC" id="fig|797516.3.peg.875"/>
<proteinExistence type="predicted"/>
<dbReference type="EMBL" id="AGRJ01000100">
    <property type="protein sequence ID" value="EHO52462.1"/>
    <property type="molecule type" value="Genomic_DNA"/>
</dbReference>
<dbReference type="STRING" id="797516.HMPREF9104_00987"/>
<evidence type="ECO:0000313" key="3">
    <source>
        <dbReference type="Proteomes" id="UP000005025"/>
    </source>
</evidence>
<dbReference type="OrthoDB" id="1164310at2"/>
<dbReference type="Pfam" id="PF13529">
    <property type="entry name" value="Peptidase_C39_2"/>
    <property type="match status" value="1"/>
</dbReference>
<evidence type="ECO:0000259" key="1">
    <source>
        <dbReference type="Pfam" id="PF13529"/>
    </source>
</evidence>
<sequence length="164" mass="18002">MNRIKLTVPLISQSPELPTGCEITAVTMMLRCAGNDVGKVQLAKEMPYDQSDCNKGFVGNPFTDDGNSIYPPALMALVTRYVGDAVNLSGQSVDQLIAHLAKTNHPIVVWVGNFDGFNTHALVMTGFDEKAVYYNDCWTGKRAALSIPEFDTIRVNKQKLALSY</sequence>
<dbReference type="AlphaFoldDB" id="H1LEG1"/>
<feature type="domain" description="Peptidase C39-like" evidence="1">
    <location>
        <begin position="6"/>
        <end position="138"/>
    </location>
</feature>
<accession>H1LEG1</accession>
<evidence type="ECO:0000313" key="2">
    <source>
        <dbReference type="EMBL" id="EHO52462.1"/>
    </source>
</evidence>
<dbReference type="RefSeq" id="WP_008856166.1">
    <property type="nucleotide sequence ID" value="NZ_JH591021.1"/>
</dbReference>
<organism evidence="2 3">
    <name type="scientific">Lentilactobacillus kisonensis F0435</name>
    <dbReference type="NCBI Taxonomy" id="797516"/>
    <lineage>
        <taxon>Bacteria</taxon>
        <taxon>Bacillati</taxon>
        <taxon>Bacillota</taxon>
        <taxon>Bacilli</taxon>
        <taxon>Lactobacillales</taxon>
        <taxon>Lactobacillaceae</taxon>
        <taxon>Lentilactobacillus</taxon>
    </lineage>
</organism>